<evidence type="ECO:0000256" key="1">
    <source>
        <dbReference type="SAM" id="MobiDB-lite"/>
    </source>
</evidence>
<evidence type="ECO:0000313" key="2">
    <source>
        <dbReference type="EMBL" id="GEC85763.1"/>
    </source>
</evidence>
<gene>
    <name evidence="2" type="ORF">CVA01_10770</name>
</gene>
<feature type="region of interest" description="Disordered" evidence="1">
    <location>
        <begin position="1"/>
        <end position="39"/>
    </location>
</feature>
<name>A0A4Y4C3V2_9CORY</name>
<dbReference type="AlphaFoldDB" id="A0A4Y4C3V2"/>
<evidence type="ECO:0000313" key="3">
    <source>
        <dbReference type="Proteomes" id="UP000319986"/>
    </source>
</evidence>
<dbReference type="Proteomes" id="UP000319986">
    <property type="component" value="Unassembled WGS sequence"/>
</dbReference>
<protein>
    <submittedName>
        <fullName evidence="2">Uncharacterized protein</fullName>
    </submittedName>
</protein>
<accession>A0A4Y4C3V2</accession>
<comment type="caution">
    <text evidence="2">The sequence shown here is derived from an EMBL/GenBank/DDBJ whole genome shotgun (WGS) entry which is preliminary data.</text>
</comment>
<reference evidence="2 3" key="1">
    <citation type="submission" date="2019-06" db="EMBL/GenBank/DDBJ databases">
        <title>Whole genome shotgun sequence of Corynebacterium variabile NBRC 15286.</title>
        <authorList>
            <person name="Hosoyama A."/>
            <person name="Uohara A."/>
            <person name="Ohji S."/>
            <person name="Ichikawa N."/>
        </authorList>
    </citation>
    <scope>NUCLEOTIDE SEQUENCE [LARGE SCALE GENOMIC DNA]</scope>
    <source>
        <strain evidence="2 3">NBRC 15286</strain>
    </source>
</reference>
<sequence length="115" mass="12688">MQAGNSDCLRGREDHLENQSDNGRDESGDAGTEKGDYGSDECKHGVLLGTSGLTRVQDLLCPENQVTLHKTAGQQLFLQTMTCINYAMWQFWSVPCAAVFPATVLRSRYRHASPP</sequence>
<dbReference type="EMBL" id="BJNT01000007">
    <property type="protein sequence ID" value="GEC85763.1"/>
    <property type="molecule type" value="Genomic_DNA"/>
</dbReference>
<feature type="compositionally biased region" description="Basic and acidic residues" evidence="1">
    <location>
        <begin position="9"/>
        <end position="39"/>
    </location>
</feature>
<organism evidence="2 3">
    <name type="scientific">Corynebacterium variabile</name>
    <dbReference type="NCBI Taxonomy" id="1727"/>
    <lineage>
        <taxon>Bacteria</taxon>
        <taxon>Bacillati</taxon>
        <taxon>Actinomycetota</taxon>
        <taxon>Actinomycetes</taxon>
        <taxon>Mycobacteriales</taxon>
        <taxon>Corynebacteriaceae</taxon>
        <taxon>Corynebacterium</taxon>
    </lineage>
</organism>
<proteinExistence type="predicted"/>